<organism evidence="3 4">
    <name type="scientific">Fusarium pseudocircinatum</name>
    <dbReference type="NCBI Taxonomy" id="56676"/>
    <lineage>
        <taxon>Eukaryota</taxon>
        <taxon>Fungi</taxon>
        <taxon>Dikarya</taxon>
        <taxon>Ascomycota</taxon>
        <taxon>Pezizomycotina</taxon>
        <taxon>Sordariomycetes</taxon>
        <taxon>Hypocreomycetidae</taxon>
        <taxon>Hypocreales</taxon>
        <taxon>Nectriaceae</taxon>
        <taxon>Fusarium</taxon>
        <taxon>Fusarium fujikuroi species complex</taxon>
    </lineage>
</organism>
<dbReference type="EMBL" id="JAAOAS010000208">
    <property type="protein sequence ID" value="KAF5585444.1"/>
    <property type="molecule type" value="Genomic_DNA"/>
</dbReference>
<feature type="region of interest" description="Disordered" evidence="1">
    <location>
        <begin position="589"/>
        <end position="628"/>
    </location>
</feature>
<evidence type="ECO:0000313" key="4">
    <source>
        <dbReference type="Proteomes" id="UP000546213"/>
    </source>
</evidence>
<feature type="compositionally biased region" description="Polar residues" evidence="1">
    <location>
        <begin position="615"/>
        <end position="628"/>
    </location>
</feature>
<keyword evidence="3" id="KW-0418">Kinase</keyword>
<dbReference type="Pfam" id="PF06985">
    <property type="entry name" value="HET"/>
    <property type="match status" value="1"/>
</dbReference>
<dbReference type="InterPro" id="IPR001245">
    <property type="entry name" value="Ser-Thr/Tyr_kinase_cat_dom"/>
</dbReference>
<dbReference type="InterPro" id="IPR010730">
    <property type="entry name" value="HET"/>
</dbReference>
<evidence type="ECO:0000259" key="2">
    <source>
        <dbReference type="PROSITE" id="PS50011"/>
    </source>
</evidence>
<protein>
    <submittedName>
        <fullName evidence="3">Serine threonine kinase</fullName>
    </submittedName>
</protein>
<dbReference type="Pfam" id="PF00069">
    <property type="entry name" value="Pkinase"/>
    <property type="match status" value="1"/>
</dbReference>
<dbReference type="PANTHER" id="PTHR33112:SF10">
    <property type="entry name" value="TOL"/>
    <property type="match status" value="1"/>
</dbReference>
<dbReference type="PANTHER" id="PTHR33112">
    <property type="entry name" value="DOMAIN PROTEIN, PUTATIVE-RELATED"/>
    <property type="match status" value="1"/>
</dbReference>
<dbReference type="Gene3D" id="1.10.510.10">
    <property type="entry name" value="Transferase(Phosphotransferase) domain 1"/>
    <property type="match status" value="2"/>
</dbReference>
<keyword evidence="3" id="KW-0808">Transferase</keyword>
<feature type="domain" description="Protein kinase" evidence="2">
    <location>
        <begin position="180"/>
        <end position="541"/>
    </location>
</feature>
<dbReference type="InterPro" id="IPR000719">
    <property type="entry name" value="Prot_kinase_dom"/>
</dbReference>
<evidence type="ECO:0000313" key="3">
    <source>
        <dbReference type="EMBL" id="KAF5585444.1"/>
    </source>
</evidence>
<keyword evidence="4" id="KW-1185">Reference proteome</keyword>
<dbReference type="SMART" id="SM00220">
    <property type="entry name" value="S_TKc"/>
    <property type="match status" value="1"/>
</dbReference>
<dbReference type="Proteomes" id="UP000546213">
    <property type="component" value="Unassembled WGS sequence"/>
</dbReference>
<reference evidence="3 4" key="1">
    <citation type="submission" date="2020-05" db="EMBL/GenBank/DDBJ databases">
        <title>Identification and distribution of gene clusters putatively required for synthesis of sphingolipid metabolism inhibitors in phylogenetically diverse species of the filamentous fungus Fusarium.</title>
        <authorList>
            <person name="Kim H.-S."/>
            <person name="Busman M."/>
            <person name="Brown D.W."/>
            <person name="Divon H."/>
            <person name="Uhlig S."/>
            <person name="Proctor R.H."/>
        </authorList>
    </citation>
    <scope>NUCLEOTIDE SEQUENCE [LARGE SCALE GENOMIC DNA]</scope>
    <source>
        <strain evidence="3 4">NRRL 36939</strain>
    </source>
</reference>
<dbReference type="SUPFAM" id="SSF56112">
    <property type="entry name" value="Protein kinase-like (PK-like)"/>
    <property type="match status" value="1"/>
</dbReference>
<dbReference type="Pfam" id="PF07714">
    <property type="entry name" value="PK_Tyr_Ser-Thr"/>
    <property type="match status" value="1"/>
</dbReference>
<dbReference type="PROSITE" id="PS50011">
    <property type="entry name" value="PROTEIN_KINASE_DOM"/>
    <property type="match status" value="1"/>
</dbReference>
<dbReference type="GO" id="GO:0004672">
    <property type="term" value="F:protein kinase activity"/>
    <property type="evidence" value="ECO:0007669"/>
    <property type="project" value="InterPro"/>
</dbReference>
<dbReference type="InterPro" id="IPR011009">
    <property type="entry name" value="Kinase-like_dom_sf"/>
</dbReference>
<name>A0A8H5P0L3_9HYPO</name>
<dbReference type="OrthoDB" id="4062651at2759"/>
<comment type="caution">
    <text evidence="3">The sequence shown here is derived from an EMBL/GenBank/DDBJ whole genome shotgun (WGS) entry which is preliminary data.</text>
</comment>
<gene>
    <name evidence="3" type="ORF">FPCIR_8320</name>
</gene>
<proteinExistence type="predicted"/>
<accession>A0A8H5P0L3</accession>
<sequence length="1310" mass="149378">MTTVWNFLTGFSSPEVDKTKLNRLRNTIRHSLQNSVINETCFLPESDINNLVTPDKTKVLLPNAKPELIDFICNDAKKLLLIASLHHGNLQDIMGTFRHHSMTDKYLPIRDLTSEDRYCDVHTEGLQRVCSHEKALEAFHAWDAHDVWNFYNDQWKFCAPILNMECSSQEFHPKHILPFIQKGTTQKDGHFSTVVEAVIHPSHQIGRRSLKSNIDQTRVALKELKSLSEPNYNVHVSWLNEANALFQIAELRHKHLISQATAFKQGERRFIVLEWANGGTLRDIWQKESHDRSVLDGGKVMRVLEELAGIASALSRLHGTNTKTRTAMAISADTRRKNYMSRSKTILSQGQGDRLTVPKIRFEGVSSDDDYDSSDYGEEQHWRHGDLKPDNILQFIDDKSSWLGTLKIADLGLAKQHAFATTQRQDPTQQKYTTSHYEAPEVITTMNSRVPRSRRYDIWSMGCIIFEYTIWLLYGFEEGLKSFYDEGRNIDAYRETLYFTADLSTRQAQVSDAARRWINHILEVDPECNRATPSVIKDLVVLVRDKLLVIDLPKESMNEADIKRCRASADELDSILQKMKRRALDDEHMGGKYLSSGKNRNAISAPRPQKVRRQSFLSTSSGSASKPSNLYVSYSSATILSRNAAYHNLLYFIEFGFTAPIRFNKIFNNTWNLMEDQAISLGVLKRHETAIVDSISRSQGLPKLCDECRKLDYQSDEPVLRETLATMRFKIQQCALHSLIYRSIPSSSCNDLEVVQIRRSDSVLVMDKTKTPLLSLSKISDNSKNNHLHSEDIHFGLPKLFQPSTALFYDLLRTWIQDCDLHHPQCRPADRSRFQVPTRLIEVNQVDGGGSKVFLRNAVDAVCLTGEELRYIALSHPWGNGEQHDHFCTTKDNLDSRLSAGIDLKDFPNTFRHAIEVTRALSVPYLWIDSLCIVQGPGGDFDTEAKRMETVFSSAYCVIAASRANGTSSGFLWERPEREVVRLDGYLAHDAVYVCEAIDNFQHDVIEGALNKRGWVLQERALAPRTIYFTENQTYWECGQGVRCETLARLTNSQASFLGDPNFPKLAMRSTRGAKIRFYESLYRQYSKLDFTKIHDRPIAIAGLEQRLVSAFKTEGGYGVFNGAFFGRSLLWTRDTQRSDGLKLIDFPRDQKFRVPTWSWTAYEGPITYFDIPFDHVRWTYNTAEGRIQSPWTTMESDSTSFSLHTGEQNGRIDLTAQARQMLDLGVAEAQGKVIYDEGKLSPGVRKLCVTVGCEKSKDEGCGRQVLEYYVLLIAPCDNSSNGFYRRIGVGRLLESWIDFAKPELRVHIS</sequence>
<evidence type="ECO:0000256" key="1">
    <source>
        <dbReference type="SAM" id="MobiDB-lite"/>
    </source>
</evidence>
<dbReference type="GO" id="GO:0005524">
    <property type="term" value="F:ATP binding"/>
    <property type="evidence" value="ECO:0007669"/>
    <property type="project" value="InterPro"/>
</dbReference>